<dbReference type="AlphaFoldDB" id="A0AA97AHG5"/>
<sequence length="76" mass="8809">MSSSKGKGNWLVIMKMPDMRSQLMGRYRTRGEAEHTKQRLMRLTGNRCPLIVMFEQPEPDLEAELAKMTPHPKLHS</sequence>
<dbReference type="RefSeq" id="WP_316434251.1">
    <property type="nucleotide sequence ID" value="NZ_CP053586.1"/>
</dbReference>
<evidence type="ECO:0000313" key="1">
    <source>
        <dbReference type="EMBL" id="WNZ22726.1"/>
    </source>
</evidence>
<dbReference type="EMBL" id="CP053586">
    <property type="protein sequence ID" value="WNZ22726.1"/>
    <property type="molecule type" value="Genomic_DNA"/>
</dbReference>
<proteinExistence type="predicted"/>
<protein>
    <submittedName>
        <fullName evidence="1">Uncharacterized protein</fullName>
    </submittedName>
</protein>
<accession>A0AA97AHG5</accession>
<reference evidence="1" key="1">
    <citation type="submission" date="2020-05" db="EMBL/GenBank/DDBJ databases">
        <authorList>
            <person name="Zhu T."/>
            <person name="Keshari N."/>
            <person name="Lu X."/>
        </authorList>
    </citation>
    <scope>NUCLEOTIDE SEQUENCE</scope>
    <source>
        <strain evidence="1">NK1-12</strain>
    </source>
</reference>
<gene>
    <name evidence="1" type="ORF">HJG54_07555</name>
</gene>
<name>A0AA97AHG5_9CYAN</name>
<organism evidence="1">
    <name type="scientific">Leptolyngbya sp. NK1-12</name>
    <dbReference type="NCBI Taxonomy" id="2547451"/>
    <lineage>
        <taxon>Bacteria</taxon>
        <taxon>Bacillati</taxon>
        <taxon>Cyanobacteriota</taxon>
        <taxon>Cyanophyceae</taxon>
        <taxon>Leptolyngbyales</taxon>
        <taxon>Leptolyngbyaceae</taxon>
        <taxon>Leptolyngbya group</taxon>
        <taxon>Leptolyngbya</taxon>
    </lineage>
</organism>